<feature type="domain" description="PPM-type phosphatase" evidence="2">
    <location>
        <begin position="10"/>
        <end position="253"/>
    </location>
</feature>
<dbReference type="KEGG" id="smam:Mal15_35830"/>
<keyword evidence="4" id="KW-1185">Reference proteome</keyword>
<dbReference type="InterPro" id="IPR001932">
    <property type="entry name" value="PPM-type_phosphatase-like_dom"/>
</dbReference>
<dbReference type="SUPFAM" id="SSF81606">
    <property type="entry name" value="PP2C-like"/>
    <property type="match status" value="1"/>
</dbReference>
<dbReference type="PANTHER" id="PTHR13832">
    <property type="entry name" value="PROTEIN PHOSPHATASE 2C"/>
    <property type="match status" value="1"/>
</dbReference>
<sequence length="442" mass="48030">MSESWNPGVVCASRTDVGMRRTNNQDSYSVIPAQSRERFDNRGHLFIVADGMGAHAAGELASSMAAELIAMNYFRGAIPDAKNSLHVAVAEANAEIYQRGQQNPEFHNMGTTASTLALLPIGGIIAHVGDSRVYRLRRGVFEQMTFDHSLVWEVQASGQVHPDSALGQALPKNVITRSLGPNSEVQIDIEGPFELELGDKFLLCSDGLSGQVDDVEMATLLDCLPEQLAVEVLVDLANLRGGPDNTTIVVTTVTEGPLIDDKKAPAKPVSEDASAYRGMVVSLVVAVLLAILSVVFLFLRLNDGVMIITLLGALISGVVAATFYSNLKKQTRRRTLSGCGERGGIPKAYGGNAPYRRYMAKPDQTLFDRLGKTVAELREAAKLKNWMMDWQQIDQFQQDGLAAMGRGDGKTAIHLQAKAIVETMNQLREQHNRSADETAIDH</sequence>
<dbReference type="CDD" id="cd00143">
    <property type="entry name" value="PP2Cc"/>
    <property type="match status" value="1"/>
</dbReference>
<feature type="transmembrane region" description="Helical" evidence="1">
    <location>
        <begin position="305"/>
        <end position="324"/>
    </location>
</feature>
<dbReference type="GO" id="GO:0004722">
    <property type="term" value="F:protein serine/threonine phosphatase activity"/>
    <property type="evidence" value="ECO:0007669"/>
    <property type="project" value="InterPro"/>
</dbReference>
<dbReference type="EMBL" id="CP036264">
    <property type="protein sequence ID" value="QEF99518.1"/>
    <property type="molecule type" value="Genomic_DNA"/>
</dbReference>
<dbReference type="Pfam" id="PF13672">
    <property type="entry name" value="PP2C_2"/>
    <property type="match status" value="1"/>
</dbReference>
<evidence type="ECO:0000313" key="3">
    <source>
        <dbReference type="EMBL" id="QEF99518.1"/>
    </source>
</evidence>
<feature type="transmembrane region" description="Helical" evidence="1">
    <location>
        <begin position="280"/>
        <end position="299"/>
    </location>
</feature>
<dbReference type="InterPro" id="IPR015655">
    <property type="entry name" value="PP2C"/>
</dbReference>
<dbReference type="SMART" id="SM00331">
    <property type="entry name" value="PP2C_SIG"/>
    <property type="match status" value="1"/>
</dbReference>
<proteinExistence type="predicted"/>
<dbReference type="PROSITE" id="PS51746">
    <property type="entry name" value="PPM_2"/>
    <property type="match status" value="1"/>
</dbReference>
<organism evidence="3 4">
    <name type="scientific">Stieleria maiorica</name>
    <dbReference type="NCBI Taxonomy" id="2795974"/>
    <lineage>
        <taxon>Bacteria</taxon>
        <taxon>Pseudomonadati</taxon>
        <taxon>Planctomycetota</taxon>
        <taxon>Planctomycetia</taxon>
        <taxon>Pirellulales</taxon>
        <taxon>Pirellulaceae</taxon>
        <taxon>Stieleria</taxon>
    </lineage>
</organism>
<dbReference type="RefSeq" id="WP_167546872.1">
    <property type="nucleotide sequence ID" value="NZ_CP036264.1"/>
</dbReference>
<evidence type="ECO:0000259" key="2">
    <source>
        <dbReference type="PROSITE" id="PS51746"/>
    </source>
</evidence>
<dbReference type="AlphaFoldDB" id="A0A5B9MEJ1"/>
<reference evidence="3 4" key="1">
    <citation type="submission" date="2019-02" db="EMBL/GenBank/DDBJ databases">
        <title>Planctomycetal bacteria perform biofilm scaping via a novel small molecule.</title>
        <authorList>
            <person name="Jeske O."/>
            <person name="Boedeker C."/>
            <person name="Wiegand S."/>
            <person name="Breitling P."/>
            <person name="Kallscheuer N."/>
            <person name="Jogler M."/>
            <person name="Rohde M."/>
            <person name="Petersen J."/>
            <person name="Medema M.H."/>
            <person name="Surup F."/>
            <person name="Jogler C."/>
        </authorList>
    </citation>
    <scope>NUCLEOTIDE SEQUENCE [LARGE SCALE GENOMIC DNA]</scope>
    <source>
        <strain evidence="3 4">Mal15</strain>
    </source>
</reference>
<name>A0A5B9MEJ1_9BACT</name>
<keyword evidence="1" id="KW-0472">Membrane</keyword>
<dbReference type="Gene3D" id="3.60.40.10">
    <property type="entry name" value="PPM-type phosphatase domain"/>
    <property type="match status" value="1"/>
</dbReference>
<keyword evidence="3" id="KW-0378">Hydrolase</keyword>
<keyword evidence="1" id="KW-0812">Transmembrane</keyword>
<accession>A0A5B9MEJ1</accession>
<dbReference type="SMART" id="SM00332">
    <property type="entry name" value="PP2Cc"/>
    <property type="match status" value="1"/>
</dbReference>
<gene>
    <name evidence="3" type="ORF">Mal15_35830</name>
</gene>
<dbReference type="PANTHER" id="PTHR13832:SF827">
    <property type="entry name" value="PROTEIN PHOSPHATASE 1L"/>
    <property type="match status" value="1"/>
</dbReference>
<keyword evidence="1" id="KW-1133">Transmembrane helix</keyword>
<dbReference type="Proteomes" id="UP000321353">
    <property type="component" value="Chromosome"/>
</dbReference>
<dbReference type="InterPro" id="IPR036457">
    <property type="entry name" value="PPM-type-like_dom_sf"/>
</dbReference>
<protein>
    <recommendedName>
        <fullName evidence="2">PPM-type phosphatase domain-containing protein</fullName>
    </recommendedName>
</protein>
<evidence type="ECO:0000256" key="1">
    <source>
        <dbReference type="SAM" id="Phobius"/>
    </source>
</evidence>
<evidence type="ECO:0000313" key="4">
    <source>
        <dbReference type="Proteomes" id="UP000321353"/>
    </source>
</evidence>